<name>W9XU84_9EURO</name>
<evidence type="ECO:0000313" key="3">
    <source>
        <dbReference type="EMBL" id="EXJ80561.1"/>
    </source>
</evidence>
<feature type="compositionally biased region" description="Acidic residues" evidence="2">
    <location>
        <begin position="177"/>
        <end position="191"/>
    </location>
</feature>
<evidence type="ECO:0000313" key="4">
    <source>
        <dbReference type="Proteomes" id="UP000019484"/>
    </source>
</evidence>
<feature type="region of interest" description="Disordered" evidence="2">
    <location>
        <begin position="158"/>
        <end position="192"/>
    </location>
</feature>
<gene>
    <name evidence="3" type="ORF">A1O1_08707</name>
</gene>
<dbReference type="STRING" id="1182541.W9XU84"/>
<protein>
    <recommendedName>
        <fullName evidence="5">Methyltransferase domain-containing protein</fullName>
    </recommendedName>
</protein>
<dbReference type="AlphaFoldDB" id="W9XU84"/>
<accession>W9XU84</accession>
<dbReference type="PANTHER" id="PTHR43861:SF3">
    <property type="entry name" value="PUTATIVE (AFU_ORTHOLOGUE AFUA_2G14390)-RELATED"/>
    <property type="match status" value="1"/>
</dbReference>
<dbReference type="GeneID" id="19163554"/>
<dbReference type="Pfam" id="PF13489">
    <property type="entry name" value="Methyltransf_23"/>
    <property type="match status" value="1"/>
</dbReference>
<organism evidence="3 4">
    <name type="scientific">Capronia coronata CBS 617.96</name>
    <dbReference type="NCBI Taxonomy" id="1182541"/>
    <lineage>
        <taxon>Eukaryota</taxon>
        <taxon>Fungi</taxon>
        <taxon>Dikarya</taxon>
        <taxon>Ascomycota</taxon>
        <taxon>Pezizomycotina</taxon>
        <taxon>Eurotiomycetes</taxon>
        <taxon>Chaetothyriomycetidae</taxon>
        <taxon>Chaetothyriales</taxon>
        <taxon>Herpotrichiellaceae</taxon>
        <taxon>Capronia</taxon>
    </lineage>
</organism>
<feature type="region of interest" description="Disordered" evidence="2">
    <location>
        <begin position="1"/>
        <end position="39"/>
    </location>
</feature>
<dbReference type="eggNOG" id="KOG1270">
    <property type="taxonomic scope" value="Eukaryota"/>
</dbReference>
<feature type="compositionally biased region" description="Basic and acidic residues" evidence="2">
    <location>
        <begin position="1"/>
        <end position="27"/>
    </location>
</feature>
<dbReference type="EMBL" id="AMWN01000008">
    <property type="protein sequence ID" value="EXJ80561.1"/>
    <property type="molecule type" value="Genomic_DNA"/>
</dbReference>
<dbReference type="SUPFAM" id="SSF53335">
    <property type="entry name" value="S-adenosyl-L-methionine-dependent methyltransferases"/>
    <property type="match status" value="1"/>
</dbReference>
<dbReference type="Proteomes" id="UP000019484">
    <property type="component" value="Unassembled WGS sequence"/>
</dbReference>
<keyword evidence="4" id="KW-1185">Reference proteome</keyword>
<comment type="caution">
    <text evidence="3">The sequence shown here is derived from an EMBL/GenBank/DDBJ whole genome shotgun (WGS) entry which is preliminary data.</text>
</comment>
<dbReference type="CDD" id="cd02440">
    <property type="entry name" value="AdoMet_MTases"/>
    <property type="match status" value="1"/>
</dbReference>
<evidence type="ECO:0008006" key="5">
    <source>
        <dbReference type="Google" id="ProtNLM"/>
    </source>
</evidence>
<dbReference type="HOGENOM" id="CLU_037990_1_0_1"/>
<dbReference type="InterPro" id="IPR029063">
    <property type="entry name" value="SAM-dependent_MTases_sf"/>
</dbReference>
<reference evidence="3 4" key="1">
    <citation type="submission" date="2013-03" db="EMBL/GenBank/DDBJ databases">
        <title>The Genome Sequence of Capronia coronata CBS 617.96.</title>
        <authorList>
            <consortium name="The Broad Institute Genomics Platform"/>
            <person name="Cuomo C."/>
            <person name="de Hoog S."/>
            <person name="Gorbushina A."/>
            <person name="Walker B."/>
            <person name="Young S.K."/>
            <person name="Zeng Q."/>
            <person name="Gargeya S."/>
            <person name="Fitzgerald M."/>
            <person name="Haas B."/>
            <person name="Abouelleil A."/>
            <person name="Allen A.W."/>
            <person name="Alvarado L."/>
            <person name="Arachchi H.M."/>
            <person name="Berlin A.M."/>
            <person name="Chapman S.B."/>
            <person name="Gainer-Dewar J."/>
            <person name="Goldberg J."/>
            <person name="Griggs A."/>
            <person name="Gujja S."/>
            <person name="Hansen M."/>
            <person name="Howarth C."/>
            <person name="Imamovic A."/>
            <person name="Ireland A."/>
            <person name="Larimer J."/>
            <person name="McCowan C."/>
            <person name="Murphy C."/>
            <person name="Pearson M."/>
            <person name="Poon T.W."/>
            <person name="Priest M."/>
            <person name="Roberts A."/>
            <person name="Saif S."/>
            <person name="Shea T."/>
            <person name="Sisk P."/>
            <person name="Sykes S."/>
            <person name="Wortman J."/>
            <person name="Nusbaum C."/>
            <person name="Birren B."/>
        </authorList>
    </citation>
    <scope>NUCLEOTIDE SEQUENCE [LARGE SCALE GENOMIC DNA]</scope>
    <source>
        <strain evidence="3 4">CBS 617.96</strain>
    </source>
</reference>
<dbReference type="Gene3D" id="3.40.50.150">
    <property type="entry name" value="Vaccinia Virus protein VP39"/>
    <property type="match status" value="1"/>
</dbReference>
<feature type="compositionally biased region" description="Polar residues" evidence="2">
    <location>
        <begin position="158"/>
        <end position="167"/>
    </location>
</feature>
<evidence type="ECO:0000256" key="1">
    <source>
        <dbReference type="ARBA" id="ARBA00022679"/>
    </source>
</evidence>
<dbReference type="OrthoDB" id="66144at2759"/>
<evidence type="ECO:0000256" key="2">
    <source>
        <dbReference type="SAM" id="MobiDB-lite"/>
    </source>
</evidence>
<dbReference type="PANTHER" id="PTHR43861">
    <property type="entry name" value="TRANS-ACONITATE 2-METHYLTRANSFERASE-RELATED"/>
    <property type="match status" value="1"/>
</dbReference>
<keyword evidence="1" id="KW-0808">Transferase</keyword>
<sequence length="328" mass="36182">MADADQKHQAYHHEHGNSHTHGHEHGGSHFQQSPRPNDEAFTEANRTHWNKSAASYTAEQWQKDFLNKITAFIQQHIDWIGVDFVDPSTVFETKAGLETDSHAAKQVRVLDYACGPGSVTHALGARATEYIGIDLSENMVQAYNLRFAVPAPASQINSAAAPSSRQGPDSGPVLPDLEPEPEPEPEPELEPESFNAHAVVGNLLVPSDPAPSNLSSPEFYNFDIVVVGLGFHHFSDIPLATRRLVERLRPGGVFLIIDFVTHAMENPDANPAVNTVAHHGFSEQDLRRYFEEAGLSEFGIVRMGEEVLLRGTMKREPFMARGSKIRIG</sequence>
<proteinExistence type="predicted"/>
<dbReference type="GO" id="GO:0016740">
    <property type="term" value="F:transferase activity"/>
    <property type="evidence" value="ECO:0007669"/>
    <property type="project" value="UniProtKB-KW"/>
</dbReference>
<dbReference type="RefSeq" id="XP_007727755.1">
    <property type="nucleotide sequence ID" value="XM_007729565.1"/>
</dbReference>